<keyword evidence="1" id="KW-0378">Hydrolase</keyword>
<dbReference type="CDD" id="cd04693">
    <property type="entry name" value="NUDIX_Hydrolase"/>
    <property type="match status" value="1"/>
</dbReference>
<organism evidence="3 4">
    <name type="scientific">Lacticaseibacillus hegangensis</name>
    <dbReference type="NCBI Taxonomy" id="2486010"/>
    <lineage>
        <taxon>Bacteria</taxon>
        <taxon>Bacillati</taxon>
        <taxon>Bacillota</taxon>
        <taxon>Bacilli</taxon>
        <taxon>Lactobacillales</taxon>
        <taxon>Lactobacillaceae</taxon>
        <taxon>Lacticaseibacillus</taxon>
    </lineage>
</organism>
<dbReference type="EMBL" id="JBHTOK010000002">
    <property type="protein sequence ID" value="MFD1439817.1"/>
    <property type="molecule type" value="Genomic_DNA"/>
</dbReference>
<dbReference type="Gene3D" id="3.90.79.10">
    <property type="entry name" value="Nucleoside Triphosphate Pyrophosphohydrolase"/>
    <property type="match status" value="1"/>
</dbReference>
<dbReference type="InterPro" id="IPR015797">
    <property type="entry name" value="NUDIX_hydrolase-like_dom_sf"/>
</dbReference>
<evidence type="ECO:0000313" key="3">
    <source>
        <dbReference type="EMBL" id="MFD1439817.1"/>
    </source>
</evidence>
<dbReference type="SUPFAM" id="SSF55811">
    <property type="entry name" value="Nudix"/>
    <property type="match status" value="1"/>
</dbReference>
<name>A0ABW4CVB5_9LACO</name>
<dbReference type="PANTHER" id="PTHR10885">
    <property type="entry name" value="ISOPENTENYL-DIPHOSPHATE DELTA-ISOMERASE"/>
    <property type="match status" value="1"/>
</dbReference>
<keyword evidence="4" id="KW-1185">Reference proteome</keyword>
<reference evidence="4" key="1">
    <citation type="journal article" date="2019" name="Int. J. Syst. Evol. Microbiol.">
        <title>The Global Catalogue of Microorganisms (GCM) 10K type strain sequencing project: providing services to taxonomists for standard genome sequencing and annotation.</title>
        <authorList>
            <consortium name="The Broad Institute Genomics Platform"/>
            <consortium name="The Broad Institute Genome Sequencing Center for Infectious Disease"/>
            <person name="Wu L."/>
            <person name="Ma J."/>
        </authorList>
    </citation>
    <scope>NUCLEOTIDE SEQUENCE [LARGE SCALE GENOMIC DNA]</scope>
    <source>
        <strain evidence="4">CCM 8912</strain>
    </source>
</reference>
<dbReference type="RefSeq" id="WP_125755950.1">
    <property type="nucleotide sequence ID" value="NZ_JBHTOK010000002.1"/>
</dbReference>
<dbReference type="PROSITE" id="PS51462">
    <property type="entry name" value="NUDIX"/>
    <property type="match status" value="1"/>
</dbReference>
<accession>A0ABW4CVB5</accession>
<protein>
    <submittedName>
        <fullName evidence="3">NUDIX domain-containing protein</fullName>
    </submittedName>
</protein>
<feature type="domain" description="Nudix hydrolase" evidence="2">
    <location>
        <begin position="33"/>
        <end position="165"/>
    </location>
</feature>
<gene>
    <name evidence="3" type="ORF">ACFQ5K_00220</name>
</gene>
<dbReference type="Pfam" id="PF00293">
    <property type="entry name" value="NUDIX"/>
    <property type="match status" value="1"/>
</dbReference>
<evidence type="ECO:0000259" key="2">
    <source>
        <dbReference type="PROSITE" id="PS51462"/>
    </source>
</evidence>
<dbReference type="Proteomes" id="UP001597212">
    <property type="component" value="Unassembled WGS sequence"/>
</dbReference>
<evidence type="ECO:0000313" key="4">
    <source>
        <dbReference type="Proteomes" id="UP001597212"/>
    </source>
</evidence>
<comment type="caution">
    <text evidence="3">The sequence shown here is derived from an EMBL/GenBank/DDBJ whole genome shotgun (WGS) entry which is preliminary data.</text>
</comment>
<dbReference type="InterPro" id="IPR000086">
    <property type="entry name" value="NUDIX_hydrolase_dom"/>
</dbReference>
<dbReference type="InterPro" id="IPR020084">
    <property type="entry name" value="NUDIX_hydrolase_CS"/>
</dbReference>
<proteinExistence type="predicted"/>
<dbReference type="PROSITE" id="PS00893">
    <property type="entry name" value="NUDIX_BOX"/>
    <property type="match status" value="1"/>
</dbReference>
<evidence type="ECO:0000256" key="1">
    <source>
        <dbReference type="ARBA" id="ARBA00022801"/>
    </source>
</evidence>
<sequence>MVTDKLNEPWDLYDRHFHIVGAQLRKDAVPQGLFHLTVAILVFDDTGQLLIQRRSPHKLHRPGCWDLAAGGSALRGESSAQAAARELQEELGITADFTHQSPVATLWHASWVEVVYQVTVPGLTVAPLTLQSTEVAAVALLPIPEATARLSGSSTDWAAVVQQARQH</sequence>
<dbReference type="PANTHER" id="PTHR10885:SF0">
    <property type="entry name" value="ISOPENTENYL-DIPHOSPHATE DELTA-ISOMERASE"/>
    <property type="match status" value="1"/>
</dbReference>